<dbReference type="Proteomes" id="UP000275385">
    <property type="component" value="Unassembled WGS sequence"/>
</dbReference>
<dbReference type="EMBL" id="QVQW01000146">
    <property type="protein sequence ID" value="RKU39795.1"/>
    <property type="molecule type" value="Genomic_DNA"/>
</dbReference>
<name>A0A420XVY0_9PEZI</name>
<feature type="compositionally biased region" description="Basic residues" evidence="1">
    <location>
        <begin position="44"/>
        <end position="63"/>
    </location>
</feature>
<evidence type="ECO:0000313" key="2">
    <source>
        <dbReference type="EMBL" id="RKU39795.1"/>
    </source>
</evidence>
<dbReference type="InterPro" id="IPR021957">
    <property type="entry name" value="DUF3574"/>
</dbReference>
<evidence type="ECO:0000313" key="3">
    <source>
        <dbReference type="Proteomes" id="UP000275385"/>
    </source>
</evidence>
<gene>
    <name evidence="2" type="ORF">DL546_000265</name>
</gene>
<comment type="caution">
    <text evidence="2">The sequence shown here is derived from an EMBL/GenBank/DDBJ whole genome shotgun (WGS) entry which is preliminary data.</text>
</comment>
<proteinExistence type="predicted"/>
<accession>A0A420XVY0</accession>
<evidence type="ECO:0000256" key="1">
    <source>
        <dbReference type="SAM" id="MobiDB-lite"/>
    </source>
</evidence>
<feature type="compositionally biased region" description="Polar residues" evidence="1">
    <location>
        <begin position="9"/>
        <end position="21"/>
    </location>
</feature>
<dbReference type="Pfam" id="PF12098">
    <property type="entry name" value="DUF3574"/>
    <property type="match status" value="1"/>
</dbReference>
<organism evidence="2 3">
    <name type="scientific">Coniochaeta pulveracea</name>
    <dbReference type="NCBI Taxonomy" id="177199"/>
    <lineage>
        <taxon>Eukaryota</taxon>
        <taxon>Fungi</taxon>
        <taxon>Dikarya</taxon>
        <taxon>Ascomycota</taxon>
        <taxon>Pezizomycotina</taxon>
        <taxon>Sordariomycetes</taxon>
        <taxon>Sordariomycetidae</taxon>
        <taxon>Coniochaetales</taxon>
        <taxon>Coniochaetaceae</taxon>
        <taxon>Coniochaeta</taxon>
    </lineage>
</organism>
<sequence>MVETRLQTKRNSPSDSETPANKRQKKNEGVTPPTTPAQSYDGNKKKKTTIKVIGKHPSKKKLHPGSAPLRSGPVPPEICLKRARKWEIFLGREIKDDVTGKGVTDEAMDDYLANEVTGRFPLGSTYCKATGQWARPLSNGGEIDIVKEGTLVVFLMAFEGDDLNAVAEFRRKVFEAAAAYRDRFRQDAVLVCESENMMALI</sequence>
<protein>
    <submittedName>
        <fullName evidence="2">Uncharacterized protein</fullName>
    </submittedName>
</protein>
<feature type="region of interest" description="Disordered" evidence="1">
    <location>
        <begin position="1"/>
        <end position="73"/>
    </location>
</feature>
<dbReference type="AlphaFoldDB" id="A0A420XVY0"/>
<dbReference type="OrthoDB" id="5238914at2759"/>
<keyword evidence="3" id="KW-1185">Reference proteome</keyword>
<reference evidence="2 3" key="1">
    <citation type="submission" date="2018-08" db="EMBL/GenBank/DDBJ databases">
        <title>Draft genome of the lignicolous fungus Coniochaeta pulveracea.</title>
        <authorList>
            <person name="Borstlap C.J."/>
            <person name="De Witt R.N."/>
            <person name="Botha A."/>
            <person name="Volschenk H."/>
        </authorList>
    </citation>
    <scope>NUCLEOTIDE SEQUENCE [LARGE SCALE GENOMIC DNA]</scope>
    <source>
        <strain evidence="2 3">CAB683</strain>
    </source>
</reference>